<evidence type="ECO:0000313" key="1">
    <source>
        <dbReference type="EMBL" id="MFC3040727.1"/>
    </source>
</evidence>
<sequence>MEHATARVAAAGAQVEHAAARVAGADAQVERAVARATAADGPSKWARGSSECCSAN</sequence>
<name>A0ABV7CWN0_9BACI</name>
<evidence type="ECO:0000313" key="2">
    <source>
        <dbReference type="Proteomes" id="UP001595279"/>
    </source>
</evidence>
<reference evidence="2" key="1">
    <citation type="journal article" date="2019" name="Int. J. Syst. Evol. Microbiol.">
        <title>The Global Catalogue of Microorganisms (GCM) 10K type strain sequencing project: providing services to taxonomists for standard genome sequencing and annotation.</title>
        <authorList>
            <consortium name="The Broad Institute Genomics Platform"/>
            <consortium name="The Broad Institute Genome Sequencing Center for Infectious Disease"/>
            <person name="Wu L."/>
            <person name="Ma J."/>
        </authorList>
    </citation>
    <scope>NUCLEOTIDE SEQUENCE [LARGE SCALE GENOMIC DNA]</scope>
    <source>
        <strain evidence="2">KCTC 13128</strain>
    </source>
</reference>
<comment type="caution">
    <text evidence="1">The sequence shown here is derived from an EMBL/GenBank/DDBJ whole genome shotgun (WGS) entry which is preliminary data.</text>
</comment>
<organism evidence="1 2">
    <name type="scientific">Virgibacillus xinjiangensis</name>
    <dbReference type="NCBI Taxonomy" id="393090"/>
    <lineage>
        <taxon>Bacteria</taxon>
        <taxon>Bacillati</taxon>
        <taxon>Bacillota</taxon>
        <taxon>Bacilli</taxon>
        <taxon>Bacillales</taxon>
        <taxon>Bacillaceae</taxon>
        <taxon>Virgibacillus</taxon>
    </lineage>
</organism>
<protein>
    <submittedName>
        <fullName evidence="1">Uncharacterized protein</fullName>
    </submittedName>
</protein>
<keyword evidence="2" id="KW-1185">Reference proteome</keyword>
<dbReference type="RefSeq" id="WP_390272245.1">
    <property type="nucleotide sequence ID" value="NZ_JBHRSA010000042.1"/>
</dbReference>
<gene>
    <name evidence="1" type="ORF">ACFOGI_10760</name>
</gene>
<accession>A0ABV7CWN0</accession>
<proteinExistence type="predicted"/>
<dbReference type="Proteomes" id="UP001595279">
    <property type="component" value="Unassembled WGS sequence"/>
</dbReference>
<dbReference type="EMBL" id="JBHRSA010000042">
    <property type="protein sequence ID" value="MFC3040727.1"/>
    <property type="molecule type" value="Genomic_DNA"/>
</dbReference>